<protein>
    <submittedName>
        <fullName evidence="1">Cholesterol esterase</fullName>
        <ecNumber evidence="1">3.1.1.13</ecNumber>
    </submittedName>
</protein>
<gene>
    <name evidence="1" type="primary">TGL1_1</name>
    <name evidence="1" type="ORF">DSO57_1008258</name>
</gene>
<reference evidence="1" key="1">
    <citation type="submission" date="2022-04" db="EMBL/GenBank/DDBJ databases">
        <title>Genome of the entomopathogenic fungus Entomophthora muscae.</title>
        <authorList>
            <person name="Elya C."/>
            <person name="Lovett B.R."/>
            <person name="Lee E."/>
            <person name="Macias A.M."/>
            <person name="Hajek A.E."/>
            <person name="De Bivort B.L."/>
            <person name="Kasson M.T."/>
            <person name="De Fine Licht H.H."/>
            <person name="Stajich J.E."/>
        </authorList>
    </citation>
    <scope>NUCLEOTIDE SEQUENCE</scope>
    <source>
        <strain evidence="1">Berkeley</strain>
    </source>
</reference>
<sequence length="446" mass="50012">MPQIPILGRLALWDYISLALTFALFLTEKAARIVLTFIPSSWLKASDSPSNKVEICGSAEELVKKWGYPYQEYVVSTEDGYFLGIQRIPSTGSTLDPSEGMLIKSDNTGTGTPPLPSPASAEQSKPVVLLWHGFLMNSEVFLSKPDRIDNLAFMLVEQGYDVWLGNTRGNKYSLKHRTLSPANDDFWDFSLDEFARHDLPATIDFILKATGVSSLTYIGFSQGTAQCFAALSTHAYLNKAINLFICLAPALAPKGLENHTVNAIMGASPNLVYLMFGRGCAIAATLFWQSVLPRKLFVRLIDDSMHFLFRWKTWSMSERTKASCYFHLYSMTSVKCVVHWFQIIRAGRFQFYDDISPSVFNPIPAHIALGYPTRQITCPIAVFYGGSDTLTEITRLFGLLPQPVYSKEVPHYEHLDFLWADDIHKEVYNHLVPLLSKFNPGAISSC</sequence>
<evidence type="ECO:0000313" key="1">
    <source>
        <dbReference type="EMBL" id="KAJ9086028.1"/>
    </source>
</evidence>
<comment type="caution">
    <text evidence="1">The sequence shown here is derived from an EMBL/GenBank/DDBJ whole genome shotgun (WGS) entry which is preliminary data.</text>
</comment>
<name>A0ACC2UGN0_9FUNG</name>
<dbReference type="EMBL" id="QTSX02000735">
    <property type="protein sequence ID" value="KAJ9086028.1"/>
    <property type="molecule type" value="Genomic_DNA"/>
</dbReference>
<accession>A0ACC2UGN0</accession>
<evidence type="ECO:0000313" key="2">
    <source>
        <dbReference type="Proteomes" id="UP001165960"/>
    </source>
</evidence>
<dbReference type="Proteomes" id="UP001165960">
    <property type="component" value="Unassembled WGS sequence"/>
</dbReference>
<dbReference type="EC" id="3.1.1.13" evidence="1"/>
<keyword evidence="2" id="KW-1185">Reference proteome</keyword>
<organism evidence="1 2">
    <name type="scientific">Entomophthora muscae</name>
    <dbReference type="NCBI Taxonomy" id="34485"/>
    <lineage>
        <taxon>Eukaryota</taxon>
        <taxon>Fungi</taxon>
        <taxon>Fungi incertae sedis</taxon>
        <taxon>Zoopagomycota</taxon>
        <taxon>Entomophthoromycotina</taxon>
        <taxon>Entomophthoromycetes</taxon>
        <taxon>Entomophthorales</taxon>
        <taxon>Entomophthoraceae</taxon>
        <taxon>Entomophthora</taxon>
    </lineage>
</organism>
<keyword evidence="1" id="KW-0378">Hydrolase</keyword>
<proteinExistence type="predicted"/>